<evidence type="ECO:0000259" key="8">
    <source>
        <dbReference type="PROSITE" id="PS50850"/>
    </source>
</evidence>
<feature type="transmembrane region" description="Helical" evidence="7">
    <location>
        <begin position="392"/>
        <end position="413"/>
    </location>
</feature>
<keyword evidence="10" id="KW-1185">Reference proteome</keyword>
<dbReference type="GO" id="GO:0022857">
    <property type="term" value="F:transmembrane transporter activity"/>
    <property type="evidence" value="ECO:0007669"/>
    <property type="project" value="InterPro"/>
</dbReference>
<comment type="caution">
    <text evidence="9">The sequence shown here is derived from an EMBL/GenBank/DDBJ whole genome shotgun (WGS) entry which is preliminary data.</text>
</comment>
<dbReference type="GeneID" id="87923835"/>
<evidence type="ECO:0000313" key="10">
    <source>
        <dbReference type="Proteomes" id="UP001273209"/>
    </source>
</evidence>
<organism evidence="9 10">
    <name type="scientific">Trichoderma aggressivum f. europaeum</name>
    <dbReference type="NCBI Taxonomy" id="173218"/>
    <lineage>
        <taxon>Eukaryota</taxon>
        <taxon>Fungi</taxon>
        <taxon>Dikarya</taxon>
        <taxon>Ascomycota</taxon>
        <taxon>Pezizomycotina</taxon>
        <taxon>Sordariomycetes</taxon>
        <taxon>Hypocreomycetidae</taxon>
        <taxon>Hypocreales</taxon>
        <taxon>Hypocreaceae</taxon>
        <taxon>Trichoderma</taxon>
    </lineage>
</organism>
<accession>A0AAE1I913</accession>
<dbReference type="PROSITE" id="PS50850">
    <property type="entry name" value="MFS"/>
    <property type="match status" value="1"/>
</dbReference>
<feature type="region of interest" description="Disordered" evidence="6">
    <location>
        <begin position="1"/>
        <end position="46"/>
    </location>
</feature>
<keyword evidence="4 7" id="KW-1133">Transmembrane helix</keyword>
<gene>
    <name evidence="9" type="ORF">Triagg1_9019</name>
</gene>
<dbReference type="Pfam" id="PF07690">
    <property type="entry name" value="MFS_1"/>
    <property type="match status" value="1"/>
</dbReference>
<dbReference type="FunFam" id="1.20.1250.20:FF:000013">
    <property type="entry name" value="MFS general substrate transporter"/>
    <property type="match status" value="1"/>
</dbReference>
<evidence type="ECO:0000256" key="5">
    <source>
        <dbReference type="ARBA" id="ARBA00023136"/>
    </source>
</evidence>
<feature type="domain" description="Major facilitator superfamily (MFS) profile" evidence="8">
    <location>
        <begin position="65"/>
        <end position="504"/>
    </location>
</feature>
<reference evidence="9" key="1">
    <citation type="submission" date="2023-11" db="EMBL/GenBank/DDBJ databases">
        <title>The genome sequences of three competitors of mushroom-forming fungi.</title>
        <authorList>
            <person name="Beijen E."/>
            <person name="Ohm R.A."/>
        </authorList>
    </citation>
    <scope>NUCLEOTIDE SEQUENCE</scope>
    <source>
        <strain evidence="9">CBS 100526</strain>
    </source>
</reference>
<protein>
    <recommendedName>
        <fullName evidence="8">Major facilitator superfamily (MFS) profile domain-containing protein</fullName>
    </recommendedName>
</protein>
<evidence type="ECO:0000256" key="1">
    <source>
        <dbReference type="ARBA" id="ARBA00004141"/>
    </source>
</evidence>
<evidence type="ECO:0000256" key="6">
    <source>
        <dbReference type="SAM" id="MobiDB-lite"/>
    </source>
</evidence>
<dbReference type="SUPFAM" id="SSF103473">
    <property type="entry name" value="MFS general substrate transporter"/>
    <property type="match status" value="1"/>
</dbReference>
<dbReference type="Gene3D" id="1.20.1250.20">
    <property type="entry name" value="MFS general substrate transporter like domains"/>
    <property type="match status" value="2"/>
</dbReference>
<feature type="transmembrane region" description="Helical" evidence="7">
    <location>
        <begin position="302"/>
        <end position="321"/>
    </location>
</feature>
<dbReference type="PANTHER" id="PTHR43791">
    <property type="entry name" value="PERMEASE-RELATED"/>
    <property type="match status" value="1"/>
</dbReference>
<dbReference type="AlphaFoldDB" id="A0AAE1I913"/>
<feature type="transmembrane region" description="Helical" evidence="7">
    <location>
        <begin position="161"/>
        <end position="181"/>
    </location>
</feature>
<keyword evidence="3 7" id="KW-0812">Transmembrane</keyword>
<feature type="transmembrane region" description="Helical" evidence="7">
    <location>
        <begin position="225"/>
        <end position="247"/>
    </location>
</feature>
<dbReference type="InterPro" id="IPR011701">
    <property type="entry name" value="MFS"/>
</dbReference>
<dbReference type="EMBL" id="JAWRVG010000048">
    <property type="protein sequence ID" value="KAK4064223.1"/>
    <property type="molecule type" value="Genomic_DNA"/>
</dbReference>
<dbReference type="PANTHER" id="PTHR43791:SF62">
    <property type="entry name" value="MAJOR FACILITATOR SUPERFAMILY (MFS) PROFILE DOMAIN-CONTAINING PROTEIN"/>
    <property type="match status" value="1"/>
</dbReference>
<sequence length="504" mass="56119">MSSDTVSKSDVAATPVKENASGHEHLETMPDISTEKGGLAQEEPLETPEWRAREKRLVRKLDMTLLPVVWVLYLFNYLDRNNISQARLNTFERDLGLTGDDFNTAVSILNVGYMLAQLPSNMLITRIRPSIYLPACVAVWSCVSAATAAVTSYGGLVTVRFFLGIVEAPFFPGAFYLLSCWYTRKELALRTAVLYSGLVLATAFSGLIAAGVFSGLDGTRNIAGWQWLFIIDGSGSFFAALIAFFLLPDYIESKTGSGRWLFSEEERELAAKRMALDRVSLPEADRSVWYGVRLALRDYRTWIFTLLLCSNHTAYGFNYFFPTIVSGFHIGSQTITLVLTAPPYLFGAAVSFAVAYSSDRHNERSYHISIPMAVAAVGFIISTATLNIGARYFASFLYCSGAFAANAMVYSWAASTLNQTPEKRAAATAIINLLAQLGNIWSPYFFRPQDEPRMEEESNKSDHIERTPQFPLPTCLILQICAVFLNQLIKCAFTEWGYHYHLDS</sequence>
<feature type="transmembrane region" description="Helical" evidence="7">
    <location>
        <begin position="368"/>
        <end position="386"/>
    </location>
</feature>
<dbReference type="FunFam" id="1.20.1250.20:FF:000057">
    <property type="entry name" value="MFS general substrate transporter"/>
    <property type="match status" value="1"/>
</dbReference>
<evidence type="ECO:0000313" key="9">
    <source>
        <dbReference type="EMBL" id="KAK4064223.1"/>
    </source>
</evidence>
<feature type="transmembrane region" description="Helical" evidence="7">
    <location>
        <begin position="131"/>
        <end position="155"/>
    </location>
</feature>
<dbReference type="Proteomes" id="UP001273209">
    <property type="component" value="Unassembled WGS sequence"/>
</dbReference>
<proteinExistence type="predicted"/>
<feature type="transmembrane region" description="Helical" evidence="7">
    <location>
        <begin position="333"/>
        <end position="356"/>
    </location>
</feature>
<feature type="transmembrane region" description="Helical" evidence="7">
    <location>
        <begin position="193"/>
        <end position="213"/>
    </location>
</feature>
<keyword evidence="5 7" id="KW-0472">Membrane</keyword>
<evidence type="ECO:0000256" key="7">
    <source>
        <dbReference type="SAM" id="Phobius"/>
    </source>
</evidence>
<dbReference type="RefSeq" id="XP_062751963.1">
    <property type="nucleotide sequence ID" value="XM_062903931.1"/>
</dbReference>
<evidence type="ECO:0000256" key="2">
    <source>
        <dbReference type="ARBA" id="ARBA00022448"/>
    </source>
</evidence>
<dbReference type="InterPro" id="IPR020846">
    <property type="entry name" value="MFS_dom"/>
</dbReference>
<name>A0AAE1I913_9HYPO</name>
<dbReference type="GO" id="GO:0016020">
    <property type="term" value="C:membrane"/>
    <property type="evidence" value="ECO:0007669"/>
    <property type="project" value="UniProtKB-SubCell"/>
</dbReference>
<dbReference type="InterPro" id="IPR036259">
    <property type="entry name" value="MFS_trans_sf"/>
</dbReference>
<comment type="subcellular location">
    <subcellularLocation>
        <location evidence="1">Membrane</location>
        <topology evidence="1">Multi-pass membrane protein</topology>
    </subcellularLocation>
</comment>
<keyword evidence="2" id="KW-0813">Transport</keyword>
<evidence type="ECO:0000256" key="4">
    <source>
        <dbReference type="ARBA" id="ARBA00022989"/>
    </source>
</evidence>
<evidence type="ECO:0000256" key="3">
    <source>
        <dbReference type="ARBA" id="ARBA00022692"/>
    </source>
</evidence>